<comment type="caution">
    <text evidence="3">The sequence shown here is derived from an EMBL/GenBank/DDBJ whole genome shotgun (WGS) entry which is preliminary data.</text>
</comment>
<feature type="compositionally biased region" description="Acidic residues" evidence="1">
    <location>
        <begin position="10"/>
        <end position="29"/>
    </location>
</feature>
<keyword evidence="3" id="KW-0695">RNA-directed DNA polymerase</keyword>
<sequence>MTFCDVVMEEATEAASEDVEMEEASLAEDIDPRITGADSQTSVEELESFLADPDDPAKETPGREGPPRGAKGSPEKKRRPLNSDKYEALKEEVSKLLQSNFIREARYPKWVLQPRFASGRHCLGISCLASWTHTRGTIKFPMYPPDEEHTSFVTDKGLYCYKVMPFGLKNAGATYQRLVNKMFADQLGSTMEVYVDDMLVKESES</sequence>
<keyword evidence="4" id="KW-1185">Reference proteome</keyword>
<feature type="domain" description="Reverse transcriptase" evidence="2">
    <location>
        <begin position="149"/>
        <end position="200"/>
    </location>
</feature>
<dbReference type="Proteomes" id="UP001604336">
    <property type="component" value="Unassembled WGS sequence"/>
</dbReference>
<evidence type="ECO:0000259" key="2">
    <source>
        <dbReference type="Pfam" id="PF00078"/>
    </source>
</evidence>
<feature type="compositionally biased region" description="Basic and acidic residues" evidence="1">
    <location>
        <begin position="55"/>
        <end position="66"/>
    </location>
</feature>
<evidence type="ECO:0000256" key="1">
    <source>
        <dbReference type="SAM" id="MobiDB-lite"/>
    </source>
</evidence>
<dbReference type="InterPro" id="IPR000477">
    <property type="entry name" value="RT_dom"/>
</dbReference>
<keyword evidence="3" id="KW-0808">Transferase</keyword>
<feature type="region of interest" description="Disordered" evidence="1">
    <location>
        <begin position="10"/>
        <end position="84"/>
    </location>
</feature>
<dbReference type="PANTHER" id="PTHR24559:SF431">
    <property type="entry name" value="RNA-DIRECTED DNA POLYMERASE HOMOLOG"/>
    <property type="match status" value="1"/>
</dbReference>
<dbReference type="AlphaFoldDB" id="A0ABD1NXQ4"/>
<accession>A0ABD1NXQ4</accession>
<dbReference type="SUPFAM" id="SSF56672">
    <property type="entry name" value="DNA/RNA polymerases"/>
    <property type="match status" value="1"/>
</dbReference>
<dbReference type="EMBL" id="JBFOLK010000152">
    <property type="protein sequence ID" value="KAL2455888.1"/>
    <property type="molecule type" value="Genomic_DNA"/>
</dbReference>
<dbReference type="InterPro" id="IPR053134">
    <property type="entry name" value="RNA-dir_DNA_polymerase"/>
</dbReference>
<name>A0ABD1NXQ4_9LAMI</name>
<dbReference type="PANTHER" id="PTHR24559">
    <property type="entry name" value="TRANSPOSON TY3-I GAG-POL POLYPROTEIN"/>
    <property type="match status" value="1"/>
</dbReference>
<evidence type="ECO:0000313" key="3">
    <source>
        <dbReference type="EMBL" id="KAL2455888.1"/>
    </source>
</evidence>
<gene>
    <name evidence="3" type="ORF">Adt_47059</name>
</gene>
<evidence type="ECO:0000313" key="4">
    <source>
        <dbReference type="Proteomes" id="UP001604336"/>
    </source>
</evidence>
<keyword evidence="3" id="KW-0548">Nucleotidyltransferase</keyword>
<dbReference type="Pfam" id="PF00078">
    <property type="entry name" value="RVT_1"/>
    <property type="match status" value="1"/>
</dbReference>
<dbReference type="Gene3D" id="3.10.10.10">
    <property type="entry name" value="HIV Type 1 Reverse Transcriptase, subunit A, domain 1"/>
    <property type="match status" value="1"/>
</dbReference>
<reference evidence="4" key="1">
    <citation type="submission" date="2024-07" db="EMBL/GenBank/DDBJ databases">
        <title>Two chromosome-level genome assemblies of Korean endemic species Abeliophyllum distichum and Forsythia ovata (Oleaceae).</title>
        <authorList>
            <person name="Jang H."/>
        </authorList>
    </citation>
    <scope>NUCLEOTIDE SEQUENCE [LARGE SCALE GENOMIC DNA]</scope>
</reference>
<organism evidence="3 4">
    <name type="scientific">Abeliophyllum distichum</name>
    <dbReference type="NCBI Taxonomy" id="126358"/>
    <lineage>
        <taxon>Eukaryota</taxon>
        <taxon>Viridiplantae</taxon>
        <taxon>Streptophyta</taxon>
        <taxon>Embryophyta</taxon>
        <taxon>Tracheophyta</taxon>
        <taxon>Spermatophyta</taxon>
        <taxon>Magnoliopsida</taxon>
        <taxon>eudicotyledons</taxon>
        <taxon>Gunneridae</taxon>
        <taxon>Pentapetalae</taxon>
        <taxon>asterids</taxon>
        <taxon>lamiids</taxon>
        <taxon>Lamiales</taxon>
        <taxon>Oleaceae</taxon>
        <taxon>Forsythieae</taxon>
        <taxon>Abeliophyllum</taxon>
    </lineage>
</organism>
<protein>
    <submittedName>
        <fullName evidence="3">Reverse transcriptase domain-containing protein</fullName>
    </submittedName>
</protein>
<dbReference type="GO" id="GO:0003964">
    <property type="term" value="F:RNA-directed DNA polymerase activity"/>
    <property type="evidence" value="ECO:0007669"/>
    <property type="project" value="UniProtKB-KW"/>
</dbReference>
<dbReference type="InterPro" id="IPR043502">
    <property type="entry name" value="DNA/RNA_pol_sf"/>
</dbReference>
<proteinExistence type="predicted"/>